<keyword evidence="5 7" id="KW-1133">Transmembrane helix</keyword>
<proteinExistence type="predicted"/>
<feature type="transmembrane region" description="Helical" evidence="7">
    <location>
        <begin position="36"/>
        <end position="55"/>
    </location>
</feature>
<dbReference type="GO" id="GO:0005886">
    <property type="term" value="C:plasma membrane"/>
    <property type="evidence" value="ECO:0007669"/>
    <property type="project" value="UniProtKB-SubCell"/>
</dbReference>
<keyword evidence="4 7" id="KW-0812">Transmembrane</keyword>
<feature type="transmembrane region" description="Helical" evidence="7">
    <location>
        <begin position="355"/>
        <end position="376"/>
    </location>
</feature>
<evidence type="ECO:0000259" key="8">
    <source>
        <dbReference type="PROSITE" id="PS50850"/>
    </source>
</evidence>
<dbReference type="InterPro" id="IPR004638">
    <property type="entry name" value="EmrB-like"/>
</dbReference>
<evidence type="ECO:0000256" key="1">
    <source>
        <dbReference type="ARBA" id="ARBA00004651"/>
    </source>
</evidence>
<feature type="transmembrane region" description="Helical" evidence="7">
    <location>
        <begin position="76"/>
        <end position="95"/>
    </location>
</feature>
<dbReference type="PROSITE" id="PS50850">
    <property type="entry name" value="MFS"/>
    <property type="match status" value="1"/>
</dbReference>
<dbReference type="InterPro" id="IPR011701">
    <property type="entry name" value="MFS"/>
</dbReference>
<organism evidence="9 10">
    <name type="scientific">Vagococcus entomophilus</name>
    <dbReference type="NCBI Taxonomy" id="1160095"/>
    <lineage>
        <taxon>Bacteria</taxon>
        <taxon>Bacillati</taxon>
        <taxon>Bacillota</taxon>
        <taxon>Bacilli</taxon>
        <taxon>Lactobacillales</taxon>
        <taxon>Enterococcaceae</taxon>
        <taxon>Vagococcus</taxon>
    </lineage>
</organism>
<feature type="transmembrane region" description="Helical" evidence="7">
    <location>
        <begin position="459"/>
        <end position="484"/>
    </location>
</feature>
<protein>
    <submittedName>
        <fullName evidence="9">MFS transporter</fullName>
    </submittedName>
</protein>
<dbReference type="SUPFAM" id="SSF103473">
    <property type="entry name" value="MFS general substrate transporter"/>
    <property type="match status" value="1"/>
</dbReference>
<dbReference type="PANTHER" id="PTHR23501">
    <property type="entry name" value="MAJOR FACILITATOR SUPERFAMILY"/>
    <property type="match status" value="1"/>
</dbReference>
<dbReference type="PANTHER" id="PTHR23501:SF191">
    <property type="entry name" value="VACUOLAR BASIC AMINO ACID TRANSPORTER 4"/>
    <property type="match status" value="1"/>
</dbReference>
<dbReference type="Gene3D" id="1.20.1250.20">
    <property type="entry name" value="MFS general substrate transporter like domains"/>
    <property type="match status" value="1"/>
</dbReference>
<evidence type="ECO:0000256" key="6">
    <source>
        <dbReference type="ARBA" id="ARBA00023136"/>
    </source>
</evidence>
<feature type="transmembrane region" description="Helical" evidence="7">
    <location>
        <begin position="298"/>
        <end position="319"/>
    </location>
</feature>
<dbReference type="InterPro" id="IPR020846">
    <property type="entry name" value="MFS_dom"/>
</dbReference>
<feature type="transmembrane region" description="Helical" evidence="7">
    <location>
        <begin position="162"/>
        <end position="185"/>
    </location>
</feature>
<gene>
    <name evidence="9" type="ORF">CBF30_06595</name>
</gene>
<feature type="transmembrane region" description="Helical" evidence="7">
    <location>
        <begin position="388"/>
        <end position="415"/>
    </location>
</feature>
<dbReference type="InterPro" id="IPR036259">
    <property type="entry name" value="MFS_trans_sf"/>
</dbReference>
<comment type="subcellular location">
    <subcellularLocation>
        <location evidence="1">Cell membrane</location>
        <topology evidence="1">Multi-pass membrane protein</topology>
    </subcellularLocation>
</comment>
<keyword evidence="2" id="KW-0813">Transport</keyword>
<dbReference type="AlphaFoldDB" id="A0A430AGE1"/>
<dbReference type="EMBL" id="NGJZ01000002">
    <property type="protein sequence ID" value="RSU06924.1"/>
    <property type="molecule type" value="Genomic_DNA"/>
</dbReference>
<dbReference type="Gene3D" id="1.20.1720.10">
    <property type="entry name" value="Multidrug resistance protein D"/>
    <property type="match status" value="1"/>
</dbReference>
<evidence type="ECO:0000313" key="9">
    <source>
        <dbReference type="EMBL" id="RSU06924.1"/>
    </source>
</evidence>
<feature type="transmembrane region" description="Helical" evidence="7">
    <location>
        <begin position="331"/>
        <end position="349"/>
    </location>
</feature>
<dbReference type="Proteomes" id="UP000288669">
    <property type="component" value="Unassembled WGS sequence"/>
</dbReference>
<evidence type="ECO:0000256" key="3">
    <source>
        <dbReference type="ARBA" id="ARBA00022475"/>
    </source>
</evidence>
<sequence length="492" mass="53342">MKAKETNVKIVTVAIFIATFMTAIEGTIVSTAMPTIIGSLHGLSIMNWVFSIYLLTNAMMTPIYGKLADKIGRKKIFIIGILIFIIGSSMCGLSQNMLHLIVSRAIQGVGAGAIMPVALTIIADIYPVNKRAKVLGFNNAAWGIASVFGPLFGGFIVDTLSWHWIFLINVPIGIILIFLISHYFVEPKREVKTKEPVDFLGSGLLMATLMLLLYGFQTIADSGSMSLASSLYLFLAVVLFIWFILVEKQAKDPVISLQLFQNPTFVVVNIVAALVSGFLIGIEVYMPMWMQGVLGLNAAMGGIVLAPMSITWIGGSFLGGKLMESLDTKKVLGIGIGFILIGGMCLWLVPASTSYSVFLMISVILGIGLGVTITTTTVKAQNSVAHEVLGVATSFNTLARTLGQTLMVSIFGVIFNQTLAAEMMSRSQQGVSQELLNKLVNPHTANEIPADLLEPLKGLLYTALHTVYFCGLLLLIVAFLFNFLQKDRRKQN</sequence>
<comment type="caution">
    <text evidence="9">The sequence shown here is derived from an EMBL/GenBank/DDBJ whole genome shotgun (WGS) entry which is preliminary data.</text>
</comment>
<evidence type="ECO:0000313" key="10">
    <source>
        <dbReference type="Proteomes" id="UP000288669"/>
    </source>
</evidence>
<dbReference type="FunFam" id="1.20.1720.10:FF:000004">
    <property type="entry name" value="EmrB/QacA family drug resistance transporter"/>
    <property type="match status" value="1"/>
</dbReference>
<dbReference type="NCBIfam" id="TIGR00711">
    <property type="entry name" value="efflux_EmrB"/>
    <property type="match status" value="1"/>
</dbReference>
<feature type="transmembrane region" description="Helical" evidence="7">
    <location>
        <begin position="225"/>
        <end position="245"/>
    </location>
</feature>
<evidence type="ECO:0000256" key="2">
    <source>
        <dbReference type="ARBA" id="ARBA00022448"/>
    </source>
</evidence>
<keyword evidence="10" id="KW-1185">Reference proteome</keyword>
<reference evidence="9 10" key="1">
    <citation type="submission" date="2017-05" db="EMBL/GenBank/DDBJ databases">
        <title>Vagococcus spp. assemblies.</title>
        <authorList>
            <person name="Gulvik C.A."/>
        </authorList>
    </citation>
    <scope>NUCLEOTIDE SEQUENCE [LARGE SCALE GENOMIC DNA]</scope>
    <source>
        <strain evidence="9 10">DSM 24756</strain>
    </source>
</reference>
<feature type="transmembrane region" description="Helical" evidence="7">
    <location>
        <begin position="266"/>
        <end position="286"/>
    </location>
</feature>
<keyword evidence="6 7" id="KW-0472">Membrane</keyword>
<dbReference type="CDD" id="cd17502">
    <property type="entry name" value="MFS_Azr1_MDR_like"/>
    <property type="match status" value="1"/>
</dbReference>
<feature type="transmembrane region" description="Helical" evidence="7">
    <location>
        <begin position="101"/>
        <end position="123"/>
    </location>
</feature>
<dbReference type="OrthoDB" id="9816041at2"/>
<evidence type="ECO:0000256" key="7">
    <source>
        <dbReference type="SAM" id="Phobius"/>
    </source>
</evidence>
<dbReference type="GO" id="GO:0022857">
    <property type="term" value="F:transmembrane transporter activity"/>
    <property type="evidence" value="ECO:0007669"/>
    <property type="project" value="InterPro"/>
</dbReference>
<evidence type="ECO:0000256" key="5">
    <source>
        <dbReference type="ARBA" id="ARBA00022989"/>
    </source>
</evidence>
<dbReference type="RefSeq" id="WP_126824032.1">
    <property type="nucleotide sequence ID" value="NZ_JBHLWU010000002.1"/>
</dbReference>
<feature type="transmembrane region" description="Helical" evidence="7">
    <location>
        <begin position="135"/>
        <end position="156"/>
    </location>
</feature>
<feature type="transmembrane region" description="Helical" evidence="7">
    <location>
        <begin position="197"/>
        <end position="219"/>
    </location>
</feature>
<accession>A0A430AGE1</accession>
<dbReference type="PRINTS" id="PR01036">
    <property type="entry name" value="TCRTETB"/>
</dbReference>
<name>A0A430AGE1_9ENTE</name>
<dbReference type="Pfam" id="PF07690">
    <property type="entry name" value="MFS_1"/>
    <property type="match status" value="1"/>
</dbReference>
<keyword evidence="3" id="KW-1003">Cell membrane</keyword>
<feature type="domain" description="Major facilitator superfamily (MFS) profile" evidence="8">
    <location>
        <begin position="11"/>
        <end position="489"/>
    </location>
</feature>
<evidence type="ECO:0000256" key="4">
    <source>
        <dbReference type="ARBA" id="ARBA00022692"/>
    </source>
</evidence>